<dbReference type="AlphaFoldDB" id="A0A6M2EB91"/>
<name>A0A6M2EB91_9ROSI</name>
<proteinExistence type="predicted"/>
<protein>
    <submittedName>
        <fullName evidence="1">Uncharacterized protein</fullName>
    </submittedName>
</protein>
<sequence length="116" mass="13328">MKKRDGAVLWVCRGWITEKEDGGCGRRSVATAGLLLRLEAVRRRPVRGERIVREMERGLSGQWEDEEKRGGALRFFSFCRLGAAASTGNKRPLCGFWFWEPKIPMAGWRPEMKEML</sequence>
<dbReference type="EMBL" id="GILB01001375">
    <property type="protein sequence ID" value="NUU81708.1"/>
    <property type="molecule type" value="Transcribed_RNA"/>
</dbReference>
<organism evidence="1">
    <name type="scientific">Populus davidiana</name>
    <dbReference type="NCBI Taxonomy" id="266767"/>
    <lineage>
        <taxon>Eukaryota</taxon>
        <taxon>Viridiplantae</taxon>
        <taxon>Streptophyta</taxon>
        <taxon>Embryophyta</taxon>
        <taxon>Tracheophyta</taxon>
        <taxon>Spermatophyta</taxon>
        <taxon>Magnoliopsida</taxon>
        <taxon>eudicotyledons</taxon>
        <taxon>Gunneridae</taxon>
        <taxon>Pentapetalae</taxon>
        <taxon>rosids</taxon>
        <taxon>fabids</taxon>
        <taxon>Malpighiales</taxon>
        <taxon>Salicaceae</taxon>
        <taxon>Saliceae</taxon>
        <taxon>Populus</taxon>
    </lineage>
</organism>
<reference evidence="1" key="1">
    <citation type="submission" date="2020-03" db="EMBL/GenBank/DDBJ databases">
        <authorList>
            <person name="Zhang R."/>
        </authorList>
    </citation>
    <scope>NUCLEOTIDE SEQUENCE</scope>
</reference>
<accession>A0A6M2EB91</accession>
<evidence type="ECO:0000313" key="1">
    <source>
        <dbReference type="EMBL" id="NUU81708.1"/>
    </source>
</evidence>